<organism evidence="1">
    <name type="scientific">viral metagenome</name>
    <dbReference type="NCBI Taxonomy" id="1070528"/>
    <lineage>
        <taxon>unclassified sequences</taxon>
        <taxon>metagenomes</taxon>
        <taxon>organismal metagenomes</taxon>
    </lineage>
</organism>
<protein>
    <recommendedName>
        <fullName evidence="2">Beta-1,4-mannosyl-glycoprotein beta-1,4-N-acetylglucosaminyltransferase</fullName>
    </recommendedName>
</protein>
<dbReference type="PANTHER" id="PTHR12224:SF0">
    <property type="entry name" value="BETA-1,4-MANNOSYL-GLYCOPROTEIN 4-BETA-N-ACETYLGLUCOSAMINYLTRANSFERASE"/>
    <property type="match status" value="1"/>
</dbReference>
<evidence type="ECO:0000313" key="1">
    <source>
        <dbReference type="EMBL" id="QHS81988.1"/>
    </source>
</evidence>
<accession>A0A6C0AQD6</accession>
<dbReference type="PANTHER" id="PTHR12224">
    <property type="entry name" value="BETA-1,4-MANNOSYL-GLYCOPROTEIN BETA-1,4-N-ACETYLGLUCOSAMINYL-TRANSFERASE"/>
    <property type="match status" value="1"/>
</dbReference>
<dbReference type="Pfam" id="PF04724">
    <property type="entry name" value="Glyco_transf_17"/>
    <property type="match status" value="1"/>
</dbReference>
<reference evidence="1" key="1">
    <citation type="journal article" date="2020" name="Nature">
        <title>Giant virus diversity and host interactions through global metagenomics.</title>
        <authorList>
            <person name="Schulz F."/>
            <person name="Roux S."/>
            <person name="Paez-Espino D."/>
            <person name="Jungbluth S."/>
            <person name="Walsh D.A."/>
            <person name="Denef V.J."/>
            <person name="McMahon K.D."/>
            <person name="Konstantinidis K.T."/>
            <person name="Eloe-Fadrosh E.A."/>
            <person name="Kyrpides N.C."/>
            <person name="Woyke T."/>
        </authorList>
    </citation>
    <scope>NUCLEOTIDE SEQUENCE</scope>
    <source>
        <strain evidence="1">GVMAG-S-1101165-79</strain>
    </source>
</reference>
<sequence>MKIIDSFIFYNEIDLLFYRLSILDEYVDKFILVESTHTFTGQLKPLFYNENKARFEKFNDKIIHIIVHDFPFKYPNINYNLNHQWENEYYQRNCIKRGLQQLIQQNYLNDEDIVLTSDIDEIPNPNILVNAKNNTLIFNKHTLNRLALDMYYYNLYYRIGEGSNWHGIKLFTFKAYKNINLTFQQMRVWEHSNNVPIVKDGGWHLSYFGDIQFIINKIASYSHQEYNNKNFIDKNTLEIKIKNGVNLLNNSSLVYIPIEENTNLPYKYETYLNKFYVN</sequence>
<dbReference type="GO" id="GO:0016020">
    <property type="term" value="C:membrane"/>
    <property type="evidence" value="ECO:0007669"/>
    <property type="project" value="InterPro"/>
</dbReference>
<dbReference type="InterPro" id="IPR006813">
    <property type="entry name" value="Glyco_trans_17"/>
</dbReference>
<dbReference type="GO" id="GO:0003830">
    <property type="term" value="F:beta-1,4-mannosylglycoprotein 4-beta-N-acetylglucosaminyltransferase activity"/>
    <property type="evidence" value="ECO:0007669"/>
    <property type="project" value="InterPro"/>
</dbReference>
<dbReference type="GO" id="GO:0006044">
    <property type="term" value="P:N-acetylglucosamine metabolic process"/>
    <property type="evidence" value="ECO:0007669"/>
    <property type="project" value="TreeGrafter"/>
</dbReference>
<proteinExistence type="predicted"/>
<dbReference type="EMBL" id="MN740762">
    <property type="protein sequence ID" value="QHS81988.1"/>
    <property type="molecule type" value="Genomic_DNA"/>
</dbReference>
<name>A0A6C0AQD6_9ZZZZ</name>
<evidence type="ECO:0008006" key="2">
    <source>
        <dbReference type="Google" id="ProtNLM"/>
    </source>
</evidence>
<dbReference type="AlphaFoldDB" id="A0A6C0AQD6"/>